<comment type="caution">
    <text evidence="1">The sequence shown here is derived from an EMBL/GenBank/DDBJ whole genome shotgun (WGS) entry which is preliminary data.</text>
</comment>
<dbReference type="PANTHER" id="PTHR43313">
    <property type="entry name" value="SHORT-CHAIN DEHYDROGENASE/REDUCTASE FAMILY 9C"/>
    <property type="match status" value="1"/>
</dbReference>
<dbReference type="GO" id="GO:0016491">
    <property type="term" value="F:oxidoreductase activity"/>
    <property type="evidence" value="ECO:0007669"/>
    <property type="project" value="TreeGrafter"/>
</dbReference>
<evidence type="ECO:0000313" key="2">
    <source>
        <dbReference type="Proteomes" id="UP000051861"/>
    </source>
</evidence>
<dbReference type="Proteomes" id="UP000051861">
    <property type="component" value="Unassembled WGS sequence"/>
</dbReference>
<proteinExistence type="predicted"/>
<evidence type="ECO:0008006" key="3">
    <source>
        <dbReference type="Google" id="ProtNLM"/>
    </source>
</evidence>
<dbReference type="EMBL" id="LIZX01000018">
    <property type="protein sequence ID" value="KPJ69658.1"/>
    <property type="molecule type" value="Genomic_DNA"/>
</dbReference>
<accession>A0A0S7Y4Y4</accession>
<dbReference type="GO" id="GO:0008202">
    <property type="term" value="P:steroid metabolic process"/>
    <property type="evidence" value="ECO:0007669"/>
    <property type="project" value="TreeGrafter"/>
</dbReference>
<name>A0A0S7Y4Y4_UNCSA</name>
<protein>
    <recommendedName>
        <fullName evidence="3">Short-chain dehydrogenase</fullName>
    </recommendedName>
</protein>
<dbReference type="Gene3D" id="3.40.50.720">
    <property type="entry name" value="NAD(P)-binding Rossmann-like Domain"/>
    <property type="match status" value="1"/>
</dbReference>
<dbReference type="SUPFAM" id="SSF51735">
    <property type="entry name" value="NAD(P)-binding Rossmann-fold domains"/>
    <property type="match status" value="1"/>
</dbReference>
<dbReference type="PRINTS" id="PR00081">
    <property type="entry name" value="GDHRDH"/>
</dbReference>
<evidence type="ECO:0000313" key="1">
    <source>
        <dbReference type="EMBL" id="KPJ69658.1"/>
    </source>
</evidence>
<dbReference type="InterPro" id="IPR002347">
    <property type="entry name" value="SDR_fam"/>
</dbReference>
<dbReference type="InterPro" id="IPR036291">
    <property type="entry name" value="NAD(P)-bd_dom_sf"/>
</dbReference>
<dbReference type="Pfam" id="PF00106">
    <property type="entry name" value="adh_short"/>
    <property type="match status" value="1"/>
</dbReference>
<gene>
    <name evidence="1" type="ORF">AMJ44_03115</name>
</gene>
<dbReference type="PANTHER" id="PTHR43313:SF1">
    <property type="entry name" value="3BETA-HYDROXYSTEROID DEHYDROGENASE DHS-16"/>
    <property type="match status" value="1"/>
</dbReference>
<reference evidence="1 2" key="1">
    <citation type="journal article" date="2015" name="Microbiome">
        <title>Genomic resolution of linkages in carbon, nitrogen, and sulfur cycling among widespread estuary sediment bacteria.</title>
        <authorList>
            <person name="Baker B.J."/>
            <person name="Lazar C.S."/>
            <person name="Teske A.P."/>
            <person name="Dick G.J."/>
        </authorList>
    </citation>
    <scope>NUCLEOTIDE SEQUENCE [LARGE SCALE GENOMIC DNA]</scope>
    <source>
        <strain evidence="1">DG_54_3</strain>
    </source>
</reference>
<organism evidence="1 2">
    <name type="scientific">candidate division WOR-1 bacterium DG_54_3</name>
    <dbReference type="NCBI Taxonomy" id="1703775"/>
    <lineage>
        <taxon>Bacteria</taxon>
        <taxon>Bacillati</taxon>
        <taxon>Saganbacteria</taxon>
    </lineage>
</organism>
<sequence length="296" mass="33322">MATHKPENSFSRQHPNGEGVLITGCSSGIGRAAAVHLARRGFTVFATVRKESDVQSLSKLNEPNLVPTYPLDLNNMEHIPNVVQFVTKQLSQRGKEGLYAIINNAGGGFIAPVELTNLNEFRIELETRLLGPIALLQAFLPMIRKAKGKIVWIVSPALMPIPHISNIHACDFAVNCIARTLQIELKPWKIPNIHIRCGGIKTAAPGKTARQLKESFQQWPRERSELYAQSLKEEQKVLEKFDKKRTEPEEVAKVVFKALCARKPKRRYLVGYMARTAAMVEYLPQSLVDFIMEKRM</sequence>
<dbReference type="AlphaFoldDB" id="A0A0S7Y4Y4"/>